<keyword evidence="6" id="KW-0175">Coiled coil</keyword>
<dbReference type="InterPro" id="IPR055414">
    <property type="entry name" value="LRR_R13L4/SHOC2-like"/>
</dbReference>
<evidence type="ECO:0000313" key="12">
    <source>
        <dbReference type="Proteomes" id="UP000032180"/>
    </source>
</evidence>
<dbReference type="HOGENOM" id="CLU_000837_25_4_1"/>
<evidence type="ECO:0000259" key="8">
    <source>
        <dbReference type="Pfam" id="PF18052"/>
    </source>
</evidence>
<dbReference type="AlphaFoldDB" id="A0A0D9XT82"/>
<evidence type="ECO:0000256" key="4">
    <source>
        <dbReference type="ARBA" id="ARBA00022741"/>
    </source>
</evidence>
<dbReference type="Gene3D" id="3.80.10.10">
    <property type="entry name" value="Ribonuclease Inhibitor"/>
    <property type="match status" value="2"/>
</dbReference>
<dbReference type="InterPro" id="IPR044974">
    <property type="entry name" value="Disease_R_plants"/>
</dbReference>
<keyword evidence="3" id="KW-0677">Repeat</keyword>
<evidence type="ECO:0000313" key="11">
    <source>
        <dbReference type="EnsemblPlants" id="LPERR11G13660.1"/>
    </source>
</evidence>
<comment type="similarity">
    <text evidence="1">Belongs to the disease resistance NB-LRR family.</text>
</comment>
<dbReference type="Pfam" id="PF00931">
    <property type="entry name" value="NB-ARC"/>
    <property type="match status" value="1"/>
</dbReference>
<dbReference type="Gene3D" id="1.20.5.4130">
    <property type="match status" value="1"/>
</dbReference>
<evidence type="ECO:0000256" key="1">
    <source>
        <dbReference type="ARBA" id="ARBA00008894"/>
    </source>
</evidence>
<dbReference type="Gene3D" id="1.10.8.430">
    <property type="entry name" value="Helical domain of apoptotic protease-activating factors"/>
    <property type="match status" value="1"/>
</dbReference>
<dbReference type="EnsemblPlants" id="LPERR11G13660.1">
    <property type="protein sequence ID" value="LPERR11G13660.1"/>
    <property type="gene ID" value="LPERR11G13660"/>
</dbReference>
<dbReference type="GO" id="GO:0043531">
    <property type="term" value="F:ADP binding"/>
    <property type="evidence" value="ECO:0007669"/>
    <property type="project" value="InterPro"/>
</dbReference>
<reference evidence="11 12" key="1">
    <citation type="submission" date="2012-08" db="EMBL/GenBank/DDBJ databases">
        <title>Oryza genome evolution.</title>
        <authorList>
            <person name="Wing R.A."/>
        </authorList>
    </citation>
    <scope>NUCLEOTIDE SEQUENCE</scope>
</reference>
<dbReference type="InterPro" id="IPR036388">
    <property type="entry name" value="WH-like_DNA-bd_sf"/>
</dbReference>
<keyword evidence="12" id="KW-1185">Reference proteome</keyword>
<dbReference type="Gene3D" id="1.10.10.10">
    <property type="entry name" value="Winged helix-like DNA-binding domain superfamily/Winged helix DNA-binding domain"/>
    <property type="match status" value="1"/>
</dbReference>
<dbReference type="Gene3D" id="3.40.50.300">
    <property type="entry name" value="P-loop containing nucleotide triphosphate hydrolases"/>
    <property type="match status" value="1"/>
</dbReference>
<name>A0A0D9XT82_9ORYZ</name>
<dbReference type="eggNOG" id="KOG4658">
    <property type="taxonomic scope" value="Eukaryota"/>
</dbReference>
<dbReference type="InterPro" id="IPR058922">
    <property type="entry name" value="WHD_DRP"/>
</dbReference>
<dbReference type="InterPro" id="IPR041118">
    <property type="entry name" value="Rx_N"/>
</dbReference>
<protein>
    <recommendedName>
        <fullName evidence="13">NB-ARC domain-containing protein</fullName>
    </recommendedName>
</protein>
<dbReference type="SUPFAM" id="SSF52058">
    <property type="entry name" value="L domain-like"/>
    <property type="match status" value="1"/>
</dbReference>
<dbReference type="GO" id="GO:0042742">
    <property type="term" value="P:defense response to bacterium"/>
    <property type="evidence" value="ECO:0007669"/>
    <property type="project" value="UniProtKB-ARBA"/>
</dbReference>
<dbReference type="GO" id="GO:0009626">
    <property type="term" value="P:plant-type hypersensitive response"/>
    <property type="evidence" value="ECO:0007669"/>
    <property type="project" value="UniProtKB-ARBA"/>
</dbReference>
<evidence type="ECO:0000256" key="3">
    <source>
        <dbReference type="ARBA" id="ARBA00022737"/>
    </source>
</evidence>
<dbReference type="STRING" id="77586.A0A0D9XT82"/>
<dbReference type="GO" id="GO:0002758">
    <property type="term" value="P:innate immune response-activating signaling pathway"/>
    <property type="evidence" value="ECO:0007669"/>
    <property type="project" value="UniProtKB-ARBA"/>
</dbReference>
<accession>A0A0D9XT82</accession>
<dbReference type="Gramene" id="LPERR11G13660.1">
    <property type="protein sequence ID" value="LPERR11G13660.1"/>
    <property type="gene ID" value="LPERR11G13660"/>
</dbReference>
<dbReference type="FunFam" id="1.10.10.10:FF:000322">
    <property type="entry name" value="Probable disease resistance protein At1g63360"/>
    <property type="match status" value="1"/>
</dbReference>
<keyword evidence="4" id="KW-0547">Nucleotide-binding</keyword>
<dbReference type="InterPro" id="IPR027417">
    <property type="entry name" value="P-loop_NTPase"/>
</dbReference>
<keyword evidence="2" id="KW-0433">Leucine-rich repeat</keyword>
<dbReference type="Pfam" id="PF23559">
    <property type="entry name" value="WHD_DRP"/>
    <property type="match status" value="1"/>
</dbReference>
<evidence type="ECO:0008006" key="13">
    <source>
        <dbReference type="Google" id="ProtNLM"/>
    </source>
</evidence>
<evidence type="ECO:0000259" key="10">
    <source>
        <dbReference type="Pfam" id="PF23598"/>
    </source>
</evidence>
<feature type="domain" description="Disease resistance N-terminal" evidence="8">
    <location>
        <begin position="21"/>
        <end position="100"/>
    </location>
</feature>
<evidence type="ECO:0000256" key="6">
    <source>
        <dbReference type="ARBA" id="ARBA00023054"/>
    </source>
</evidence>
<evidence type="ECO:0000256" key="2">
    <source>
        <dbReference type="ARBA" id="ARBA00022614"/>
    </source>
</evidence>
<feature type="domain" description="Disease resistance protein winged helix" evidence="9">
    <location>
        <begin position="448"/>
        <end position="519"/>
    </location>
</feature>
<dbReference type="FunFam" id="3.40.50.300:FF:001091">
    <property type="entry name" value="Probable disease resistance protein At1g61300"/>
    <property type="match status" value="1"/>
</dbReference>
<dbReference type="Proteomes" id="UP000032180">
    <property type="component" value="Chromosome 11"/>
</dbReference>
<dbReference type="Pfam" id="PF23598">
    <property type="entry name" value="LRR_14"/>
    <property type="match status" value="1"/>
</dbReference>
<feature type="domain" description="Disease resistance R13L4/SHOC-2-like LRR" evidence="10">
    <location>
        <begin position="568"/>
        <end position="905"/>
    </location>
</feature>
<dbReference type="Pfam" id="PF18052">
    <property type="entry name" value="Rx_N"/>
    <property type="match status" value="1"/>
</dbReference>
<evidence type="ECO:0000256" key="5">
    <source>
        <dbReference type="ARBA" id="ARBA00022821"/>
    </source>
</evidence>
<feature type="domain" description="NB-ARC" evidence="7">
    <location>
        <begin position="190"/>
        <end position="361"/>
    </location>
</feature>
<evidence type="ECO:0000259" key="9">
    <source>
        <dbReference type="Pfam" id="PF23559"/>
    </source>
</evidence>
<dbReference type="InterPro" id="IPR042197">
    <property type="entry name" value="Apaf_helical"/>
</dbReference>
<reference evidence="12" key="2">
    <citation type="submission" date="2013-12" db="EMBL/GenBank/DDBJ databases">
        <authorList>
            <person name="Yu Y."/>
            <person name="Lee S."/>
            <person name="de Baynast K."/>
            <person name="Wissotski M."/>
            <person name="Liu L."/>
            <person name="Talag J."/>
            <person name="Goicoechea J."/>
            <person name="Angelova A."/>
            <person name="Jetty R."/>
            <person name="Kudrna D."/>
            <person name="Golser W."/>
            <person name="Rivera L."/>
            <person name="Zhang J."/>
            <person name="Wing R."/>
        </authorList>
    </citation>
    <scope>NUCLEOTIDE SEQUENCE</scope>
</reference>
<dbReference type="InterPro" id="IPR002182">
    <property type="entry name" value="NB-ARC"/>
</dbReference>
<keyword evidence="5" id="KW-0611">Plant defense</keyword>
<sequence length="947" mass="109246">MAEVMILLAAKKISVALGNEAINQATSYFQKYVTQLTELQGSMGRIRRELRLMHEFLSRMDVRNRYNKTYEIWVEEVRVLARQIEDIVDDYLHLVGHKHDDTGWFTYLKKGFKRMKGPNALLSLNRIVSSVKEAEANLVHIFQAKERWVLMVRGEATCERSSYIIETSRHLASISCSLEEEDLMGVDENRKRLREWLTSDELEREVIVLHGMGGLGKTTLAANVYRNERENFECHAWVSISQTYCIRNVLKCLITELFRNAKQNPPTNIEDMNIEGLQNELKIFLKDHKYLVILDDVWAPEAASDLFTALVSNLKGSRVLLTTRIDGVAYLAFPDKRIALEPLSQIESWELFCKTAFAREKKQECPVEVKHVAYQIASKCKGVPLAIVSVGRLLFARDKTEEEFRRIHNQLDWEIINNPSMEHVRNILHLSYTYLPTQLKSCFLYCSLFPDDYLFTRKKLVRWWIAEGFVEKRSGSTMEVIAEGYLKELVHMNMLQLVERNSFDRIKSFRMHDIVHELAVDLCQRECFGVAYNDKNKHGEFLEEKDERRMVIHRFNKDIGQSIPSECHLRSFIALDKGIPPSNLLPMLVNKCRYMSVLELSGLPIENVPDAIGDLFNLRHLGLRDSKVRLLPNSIEKLSNLVTLDLCTSKIHELPRGIVKLNKLRHLFAEKANDCSGRQLRCRTGVHIPKGLENLRELQTLQALQLQDQSLSNLRELRQMRSIKLWDVKESFCERLCLSLRQMELLSYLSIAASDEDEILHLSGLIPLPPNIEKLRLRGRIAQASMLLGVVAAEGVQNHLYSIHLSWSQLVEDPLPSLSQWSNLTDLLLNKAYIGDELVFHQGWFPNLKELYLGDMPHLKRLEIQQGSMANLQQLFLVNLRSMMEVPLGIEFLMPTLKSLGFVEITQYFLGVLRQCSRISCGTRWWYTLIGEASQESKGSDDEGIMK</sequence>
<proteinExistence type="inferred from homology"/>
<dbReference type="PANTHER" id="PTHR23155:SF1098">
    <property type="entry name" value="OS11G0678400 PROTEIN"/>
    <property type="match status" value="1"/>
</dbReference>
<dbReference type="PANTHER" id="PTHR23155">
    <property type="entry name" value="DISEASE RESISTANCE PROTEIN RP"/>
    <property type="match status" value="1"/>
</dbReference>
<reference evidence="11" key="3">
    <citation type="submission" date="2015-04" db="UniProtKB">
        <authorList>
            <consortium name="EnsemblPlants"/>
        </authorList>
    </citation>
    <scope>IDENTIFICATION</scope>
</reference>
<dbReference type="PRINTS" id="PR00364">
    <property type="entry name" value="DISEASERSIST"/>
</dbReference>
<evidence type="ECO:0000259" key="7">
    <source>
        <dbReference type="Pfam" id="PF00931"/>
    </source>
</evidence>
<dbReference type="SUPFAM" id="SSF52540">
    <property type="entry name" value="P-loop containing nucleoside triphosphate hydrolases"/>
    <property type="match status" value="1"/>
</dbReference>
<organism evidence="11 12">
    <name type="scientific">Leersia perrieri</name>
    <dbReference type="NCBI Taxonomy" id="77586"/>
    <lineage>
        <taxon>Eukaryota</taxon>
        <taxon>Viridiplantae</taxon>
        <taxon>Streptophyta</taxon>
        <taxon>Embryophyta</taxon>
        <taxon>Tracheophyta</taxon>
        <taxon>Spermatophyta</taxon>
        <taxon>Magnoliopsida</taxon>
        <taxon>Liliopsida</taxon>
        <taxon>Poales</taxon>
        <taxon>Poaceae</taxon>
        <taxon>BOP clade</taxon>
        <taxon>Oryzoideae</taxon>
        <taxon>Oryzeae</taxon>
        <taxon>Oryzinae</taxon>
        <taxon>Leersia</taxon>
    </lineage>
</organism>
<dbReference type="InterPro" id="IPR032675">
    <property type="entry name" value="LRR_dom_sf"/>
</dbReference>